<name>A0A8X6JXZ1_TRICU</name>
<sequence>MNNEQVPQAGYSASKRGLENENDSTKKRKTVAKKYPKGSKLIYYDRFRRQICHQQRLRSYMHLYLVTPIIMAETYGWTLKYYPRDDLKLKEPLENEMKIDTWKLVMLENTPVERAALK</sequence>
<proteinExistence type="predicted"/>
<dbReference type="EMBL" id="BMAO01038025">
    <property type="protein sequence ID" value="GFR21966.1"/>
    <property type="molecule type" value="Genomic_DNA"/>
</dbReference>
<dbReference type="Proteomes" id="UP000887116">
    <property type="component" value="Unassembled WGS sequence"/>
</dbReference>
<keyword evidence="3" id="KW-1185">Reference proteome</keyword>
<evidence type="ECO:0000256" key="1">
    <source>
        <dbReference type="SAM" id="MobiDB-lite"/>
    </source>
</evidence>
<dbReference type="AlphaFoldDB" id="A0A8X6JXZ1"/>
<feature type="compositionally biased region" description="Basic and acidic residues" evidence="1">
    <location>
        <begin position="16"/>
        <end position="25"/>
    </location>
</feature>
<comment type="caution">
    <text evidence="2">The sequence shown here is derived from an EMBL/GenBank/DDBJ whole genome shotgun (WGS) entry which is preliminary data.</text>
</comment>
<evidence type="ECO:0000313" key="2">
    <source>
        <dbReference type="EMBL" id="GFR21966.1"/>
    </source>
</evidence>
<protein>
    <submittedName>
        <fullName evidence="2">Uncharacterized protein</fullName>
    </submittedName>
</protein>
<feature type="region of interest" description="Disordered" evidence="1">
    <location>
        <begin position="1"/>
        <end position="33"/>
    </location>
</feature>
<evidence type="ECO:0000313" key="3">
    <source>
        <dbReference type="Proteomes" id="UP000887116"/>
    </source>
</evidence>
<gene>
    <name evidence="2" type="ORF">TNCT_426641</name>
</gene>
<reference evidence="2" key="1">
    <citation type="submission" date="2020-07" db="EMBL/GenBank/DDBJ databases">
        <title>Multicomponent nature underlies the extraordinary mechanical properties of spider dragline silk.</title>
        <authorList>
            <person name="Kono N."/>
            <person name="Nakamura H."/>
            <person name="Mori M."/>
            <person name="Yoshida Y."/>
            <person name="Ohtoshi R."/>
            <person name="Malay A.D."/>
            <person name="Moran D.A.P."/>
            <person name="Tomita M."/>
            <person name="Numata K."/>
            <person name="Arakawa K."/>
        </authorList>
    </citation>
    <scope>NUCLEOTIDE SEQUENCE</scope>
</reference>
<accession>A0A8X6JXZ1</accession>
<organism evidence="2 3">
    <name type="scientific">Trichonephila clavata</name>
    <name type="common">Joro spider</name>
    <name type="synonym">Nephila clavata</name>
    <dbReference type="NCBI Taxonomy" id="2740835"/>
    <lineage>
        <taxon>Eukaryota</taxon>
        <taxon>Metazoa</taxon>
        <taxon>Ecdysozoa</taxon>
        <taxon>Arthropoda</taxon>
        <taxon>Chelicerata</taxon>
        <taxon>Arachnida</taxon>
        <taxon>Araneae</taxon>
        <taxon>Araneomorphae</taxon>
        <taxon>Entelegynae</taxon>
        <taxon>Araneoidea</taxon>
        <taxon>Nephilidae</taxon>
        <taxon>Trichonephila</taxon>
    </lineage>
</organism>